<dbReference type="Proteomes" id="UP001199816">
    <property type="component" value="Unassembled WGS sequence"/>
</dbReference>
<comment type="caution">
    <text evidence="1">The sequence shown here is derived from an EMBL/GenBank/DDBJ whole genome shotgun (WGS) entry which is preliminary data.</text>
</comment>
<dbReference type="PANTHER" id="PTHR47197:SF3">
    <property type="entry name" value="DIHYDRO-HEME D1 DEHYDROGENASE"/>
    <property type="match status" value="1"/>
</dbReference>
<gene>
    <name evidence="1" type="ORF">LQ567_15550</name>
</gene>
<dbReference type="InterPro" id="IPR031815">
    <property type="entry name" value="DUF5074"/>
</dbReference>
<organism evidence="1 2">
    <name type="scientific">Niabella pedocola</name>
    <dbReference type="NCBI Taxonomy" id="1752077"/>
    <lineage>
        <taxon>Bacteria</taxon>
        <taxon>Pseudomonadati</taxon>
        <taxon>Bacteroidota</taxon>
        <taxon>Chitinophagia</taxon>
        <taxon>Chitinophagales</taxon>
        <taxon>Chitinophagaceae</taxon>
        <taxon>Niabella</taxon>
    </lineage>
</organism>
<dbReference type="InterPro" id="IPR015943">
    <property type="entry name" value="WD40/YVTN_repeat-like_dom_sf"/>
</dbReference>
<dbReference type="EMBL" id="JAJNEC010000005">
    <property type="protein sequence ID" value="MCD2424195.1"/>
    <property type="molecule type" value="Genomic_DNA"/>
</dbReference>
<dbReference type="PANTHER" id="PTHR47197">
    <property type="entry name" value="PROTEIN NIRF"/>
    <property type="match status" value="1"/>
</dbReference>
<sequence length="373" mass="41287">MKQNHWLPVCIFLAGILLFSACRKDRDWTPPPQNTEKDTTSTGFYLLNEGGWGYNNATLDYFDIHNGIYERDVFTKANPDAVLGLGDTGNDIGVYGSKLYIVMNWSKKIEILDARTARRIKVLTDQTHKAIENARYITFANGYAYLSSYTTSEKGMVLEIDTATLSITRTVEVGRQPDELTVVGNKLYVANSGGYSPANLEHTVSVIDLSAFKVTKAITVAPNLRRLKKDSNGYLYICPWGTTNKLYVVDTKTDQLTDSIGVMVEDFTIIRDTAYIYGTDYGGGQHAYTRVDLKNKKVIPGSFVTDGTKIIMPYGIAVDPNNGSIYIADARNYSEAGDLYGFDTNGKLKSTIKKTGIIPGHIAFYNRSASAGR</sequence>
<dbReference type="PROSITE" id="PS51257">
    <property type="entry name" value="PROKAR_LIPOPROTEIN"/>
    <property type="match status" value="1"/>
</dbReference>
<protein>
    <submittedName>
        <fullName evidence="1">YncE family protein</fullName>
    </submittedName>
</protein>
<dbReference type="RefSeq" id="WP_231005534.1">
    <property type="nucleotide sequence ID" value="NZ_JAJNEC010000005.1"/>
</dbReference>
<dbReference type="InterPro" id="IPR051200">
    <property type="entry name" value="Host-pathogen_enzymatic-act"/>
</dbReference>
<evidence type="ECO:0000313" key="2">
    <source>
        <dbReference type="Proteomes" id="UP001199816"/>
    </source>
</evidence>
<dbReference type="Pfam" id="PF16819">
    <property type="entry name" value="DUF5074"/>
    <property type="match status" value="1"/>
</dbReference>
<reference evidence="1 2" key="1">
    <citation type="submission" date="2021-11" db="EMBL/GenBank/DDBJ databases">
        <title>Genomic of Niabella pedocola.</title>
        <authorList>
            <person name="Wu T."/>
        </authorList>
    </citation>
    <scope>NUCLEOTIDE SEQUENCE [LARGE SCALE GENOMIC DNA]</scope>
    <source>
        <strain evidence="1 2">JCM 31011</strain>
    </source>
</reference>
<evidence type="ECO:0000313" key="1">
    <source>
        <dbReference type="EMBL" id="MCD2424195.1"/>
    </source>
</evidence>
<dbReference type="SUPFAM" id="SSF50969">
    <property type="entry name" value="YVTN repeat-like/Quinoprotein amine dehydrogenase"/>
    <property type="match status" value="1"/>
</dbReference>
<name>A0ABS8PTL3_9BACT</name>
<proteinExistence type="predicted"/>
<accession>A0ABS8PTL3</accession>
<dbReference type="Gene3D" id="2.130.10.10">
    <property type="entry name" value="YVTN repeat-like/Quinoprotein amine dehydrogenase"/>
    <property type="match status" value="1"/>
</dbReference>
<dbReference type="InterPro" id="IPR011044">
    <property type="entry name" value="Quino_amine_DH_bsu"/>
</dbReference>
<keyword evidence="2" id="KW-1185">Reference proteome</keyword>